<feature type="compositionally biased region" description="Basic and acidic residues" evidence="2">
    <location>
        <begin position="164"/>
        <end position="182"/>
    </location>
</feature>
<dbReference type="InterPro" id="IPR002477">
    <property type="entry name" value="Peptidoglycan-bd-like"/>
</dbReference>
<dbReference type="EMBL" id="MG593802">
    <property type="protein sequence ID" value="AUG87211.1"/>
    <property type="molecule type" value="Genomic_DNA"/>
</dbReference>
<dbReference type="Proteomes" id="UP000241892">
    <property type="component" value="Segment"/>
</dbReference>
<accession>A0A2H5BLQ0</accession>
<feature type="domain" description="Peptidase C51" evidence="4">
    <location>
        <begin position="47"/>
        <end position="126"/>
    </location>
</feature>
<evidence type="ECO:0000256" key="1">
    <source>
        <dbReference type="ARBA" id="ARBA00022529"/>
    </source>
</evidence>
<evidence type="ECO:0000259" key="3">
    <source>
        <dbReference type="Pfam" id="PF01471"/>
    </source>
</evidence>
<dbReference type="SUPFAM" id="SSF47090">
    <property type="entry name" value="PGBD-like"/>
    <property type="match status" value="1"/>
</dbReference>
<dbReference type="InterPro" id="IPR007921">
    <property type="entry name" value="CHAP_dom"/>
</dbReference>
<reference evidence="6" key="1">
    <citation type="submission" date="2017-11" db="EMBL/GenBank/DDBJ databases">
        <authorList>
            <person name="Han C.G."/>
        </authorList>
    </citation>
    <scope>NUCLEOTIDE SEQUENCE [LARGE SCALE GENOMIC DNA]</scope>
</reference>
<name>A0A2H5BLQ0_9CAUD</name>
<dbReference type="InterPro" id="IPR036366">
    <property type="entry name" value="PGBDSf"/>
</dbReference>
<evidence type="ECO:0000259" key="4">
    <source>
        <dbReference type="Pfam" id="PF05257"/>
    </source>
</evidence>
<protein>
    <submittedName>
        <fullName evidence="5">Endolysin</fullName>
    </submittedName>
</protein>
<dbReference type="Gene3D" id="1.10.101.10">
    <property type="entry name" value="PGBD-like superfamily/PGBD"/>
    <property type="match status" value="1"/>
</dbReference>
<dbReference type="InterPro" id="IPR036365">
    <property type="entry name" value="PGBD-like_sf"/>
</dbReference>
<dbReference type="Pfam" id="PF05257">
    <property type="entry name" value="CHAP"/>
    <property type="match status" value="1"/>
</dbReference>
<keyword evidence="1" id="KW-0929">Antimicrobial</keyword>
<evidence type="ECO:0000313" key="5">
    <source>
        <dbReference type="EMBL" id="AUG87211.1"/>
    </source>
</evidence>
<feature type="region of interest" description="Disordered" evidence="2">
    <location>
        <begin position="164"/>
        <end position="200"/>
    </location>
</feature>
<evidence type="ECO:0000256" key="2">
    <source>
        <dbReference type="SAM" id="MobiDB-lite"/>
    </source>
</evidence>
<organism evidence="5 6">
    <name type="scientific">Streptomyces phage Omar</name>
    <dbReference type="NCBI Taxonomy" id="2059882"/>
    <lineage>
        <taxon>Viruses</taxon>
        <taxon>Duplodnaviria</taxon>
        <taxon>Heunggongvirae</taxon>
        <taxon>Uroviricota</taxon>
        <taxon>Caudoviricetes</taxon>
        <taxon>Arquatrovirinae</taxon>
        <taxon>Omarvirus</taxon>
        <taxon>Omarvirus omar</taxon>
    </lineage>
</organism>
<keyword evidence="6" id="KW-1185">Reference proteome</keyword>
<evidence type="ECO:0000313" key="6">
    <source>
        <dbReference type="Proteomes" id="UP000241892"/>
    </source>
</evidence>
<dbReference type="Pfam" id="PF01471">
    <property type="entry name" value="PG_binding_1"/>
    <property type="match status" value="1"/>
</dbReference>
<feature type="domain" description="Peptidoglycan binding-like" evidence="3">
    <location>
        <begin position="215"/>
        <end position="253"/>
    </location>
</feature>
<gene>
    <name evidence="5" type="ORF">SEA_OMAR_27</name>
</gene>
<sequence>MSKLVDKVLAVAKAEVGTKEKQSGGHWVNDSKYNRWYGKIPGYGQGGYGYPWCAVFVAWVADKAGAASLFPKTAGCATAVNWFKAKGRFSEYPAIGAQVFYGANGGTHTGLVYDYDDTYIYTYEGNTNDNGSPEGDGVYRKKWARRSSYVYGYGYPKYPEGIKSADPKFKDEAPKAETKPAESKPAPSKPAAPKPAPKPVSKIVALKDGVKPYARHAQVKDLQRFLVKAGYGPIPGAYTDYYGPETQKAVARFHNKNPHLRSAGKSYDPAIGKSGFKELQKEAGVK</sequence>
<feature type="compositionally biased region" description="Pro residues" evidence="2">
    <location>
        <begin position="187"/>
        <end position="198"/>
    </location>
</feature>
<proteinExistence type="predicted"/>